<name>A0A2K9ABD7_9GAMM</name>
<accession>A0A2K9ABD7</accession>
<dbReference type="RefSeq" id="WP_106646591.1">
    <property type="nucleotide sequence ID" value="NZ_BMGO01000001.1"/>
</dbReference>
<dbReference type="AlphaFoldDB" id="A0A2K9ABD7"/>
<sequence>MKIISTLLAALILSACANHSGTHSGESTEEWLQQQYSLGIIYKEQPNHGLEVLLISQHSETFRSGLKSGWVLVSMDGVSLAQDGGALLSERLQDSSKPHNIMFEVDTGEQIIQMELMRERFGFKHNVKGSFIEVH</sequence>
<dbReference type="EMBL" id="CP025120">
    <property type="protein sequence ID" value="AUD78737.1"/>
    <property type="molecule type" value="Genomic_DNA"/>
</dbReference>
<organism evidence="1 2">
    <name type="scientific">Kangiella profundi</name>
    <dbReference type="NCBI Taxonomy" id="1561924"/>
    <lineage>
        <taxon>Bacteria</taxon>
        <taxon>Pseudomonadati</taxon>
        <taxon>Pseudomonadota</taxon>
        <taxon>Gammaproteobacteria</taxon>
        <taxon>Kangiellales</taxon>
        <taxon>Kangiellaceae</taxon>
        <taxon>Kangiella</taxon>
    </lineage>
</organism>
<dbReference type="OrthoDB" id="9869514at2"/>
<dbReference type="Proteomes" id="UP000232693">
    <property type="component" value="Chromosome"/>
</dbReference>
<evidence type="ECO:0000313" key="2">
    <source>
        <dbReference type="Proteomes" id="UP000232693"/>
    </source>
</evidence>
<evidence type="ECO:0000313" key="1">
    <source>
        <dbReference type="EMBL" id="AUD78737.1"/>
    </source>
</evidence>
<gene>
    <name evidence="1" type="ORF">CW740_05520</name>
</gene>
<dbReference type="PROSITE" id="PS51257">
    <property type="entry name" value="PROKAR_LIPOPROTEIN"/>
    <property type="match status" value="1"/>
</dbReference>
<keyword evidence="2" id="KW-1185">Reference proteome</keyword>
<dbReference type="KEGG" id="kpd:CW740_05520"/>
<reference evidence="1 2" key="1">
    <citation type="submission" date="2017-12" db="EMBL/GenBank/DDBJ databases">
        <title>Kangiella profundi FT102 completed genome.</title>
        <authorList>
            <person name="Xu J."/>
            <person name="Wang J."/>
            <person name="Lu Y."/>
        </authorList>
    </citation>
    <scope>NUCLEOTIDE SEQUENCE [LARGE SCALE GENOMIC DNA]</scope>
    <source>
        <strain evidence="1 2">FT102</strain>
    </source>
</reference>
<proteinExistence type="predicted"/>
<protein>
    <submittedName>
        <fullName evidence="1">Uncharacterized protein</fullName>
    </submittedName>
</protein>